<organism evidence="4 5">
    <name type="scientific">Shewanella algae</name>
    <dbReference type="NCBI Taxonomy" id="38313"/>
    <lineage>
        <taxon>Bacteria</taxon>
        <taxon>Pseudomonadati</taxon>
        <taxon>Pseudomonadota</taxon>
        <taxon>Gammaproteobacteria</taxon>
        <taxon>Alteromonadales</taxon>
        <taxon>Shewanellaceae</taxon>
        <taxon>Shewanella</taxon>
    </lineage>
</organism>
<keyword evidence="5" id="KW-1185">Reference proteome</keyword>
<dbReference type="FunFam" id="2.40.50.580:FF:000001">
    <property type="entry name" value="Sugar fermentation stimulation protein A"/>
    <property type="match status" value="1"/>
</dbReference>
<dbReference type="FunFam" id="3.40.1350.60:FF:000001">
    <property type="entry name" value="Sugar fermentation stimulation protein A"/>
    <property type="match status" value="1"/>
</dbReference>
<proteinExistence type="inferred from homology"/>
<accession>A0A379YYD7</accession>
<evidence type="ECO:0000313" key="5">
    <source>
        <dbReference type="Proteomes" id="UP000254069"/>
    </source>
</evidence>
<dbReference type="InterPro" id="IPR041465">
    <property type="entry name" value="SfsA_N"/>
</dbReference>
<dbReference type="PANTHER" id="PTHR30545:SF2">
    <property type="entry name" value="SUGAR FERMENTATION STIMULATION PROTEIN A"/>
    <property type="match status" value="1"/>
</dbReference>
<reference evidence="4 5" key="1">
    <citation type="submission" date="2018-06" db="EMBL/GenBank/DDBJ databases">
        <authorList>
            <consortium name="Pathogen Informatics"/>
            <person name="Doyle S."/>
        </authorList>
    </citation>
    <scope>NUCLEOTIDE SEQUENCE [LARGE SCALE GENOMIC DNA]</scope>
    <source>
        <strain evidence="4 5">NCTC10738</strain>
    </source>
</reference>
<dbReference type="InterPro" id="IPR040452">
    <property type="entry name" value="SfsA_C"/>
</dbReference>
<evidence type="ECO:0000259" key="2">
    <source>
        <dbReference type="Pfam" id="PF03749"/>
    </source>
</evidence>
<dbReference type="Gene3D" id="2.40.50.580">
    <property type="match status" value="1"/>
</dbReference>
<dbReference type="Pfam" id="PF17746">
    <property type="entry name" value="SfsA_N"/>
    <property type="match status" value="1"/>
</dbReference>
<dbReference type="AlphaFoldDB" id="A0A379YYD7"/>
<dbReference type="CDD" id="cd22359">
    <property type="entry name" value="SfsA-like_bacterial"/>
    <property type="match status" value="1"/>
</dbReference>
<protein>
    <recommendedName>
        <fullName evidence="1">Sugar fermentation stimulation protein homolog</fullName>
    </recommendedName>
</protein>
<dbReference type="InterPro" id="IPR005224">
    <property type="entry name" value="SfsA"/>
</dbReference>
<feature type="domain" description="SfsA N-terminal OB" evidence="3">
    <location>
        <begin position="13"/>
        <end position="80"/>
    </location>
</feature>
<dbReference type="GO" id="GO:0003677">
    <property type="term" value="F:DNA binding"/>
    <property type="evidence" value="ECO:0007669"/>
    <property type="project" value="InterPro"/>
</dbReference>
<gene>
    <name evidence="1 4" type="primary">sfsA</name>
    <name evidence="4" type="ORF">NCTC10738_00618</name>
</gene>
<dbReference type="Pfam" id="PF03749">
    <property type="entry name" value="SfsA"/>
    <property type="match status" value="1"/>
</dbReference>
<comment type="similarity">
    <text evidence="1">Belongs to the SfsA family.</text>
</comment>
<name>A0A379YYD7_9GAMM</name>
<dbReference type="EMBL" id="UGYO01000001">
    <property type="protein sequence ID" value="SUI51275.1"/>
    <property type="molecule type" value="Genomic_DNA"/>
</dbReference>
<dbReference type="RefSeq" id="WP_109247574.1">
    <property type="nucleotide sequence ID" value="NZ_AP024609.1"/>
</dbReference>
<dbReference type="Proteomes" id="UP000254069">
    <property type="component" value="Unassembled WGS sequence"/>
</dbReference>
<dbReference type="KEGG" id="salg:BS332_12175"/>
<sequence>MEFIPPLQSGILIQRYKRFLADVRLDDGTEITLHCPNTGSMKNCQFPGERVWFSCSDNPKRKYAHTWELMQTPEGDLIGVNTGRANALVEEGIQTGVIRELQGYQNLKREVKYGDENSRIDIFLSEGAEADCYIEVKNTTLLEEGHGYFPDAVTSRGQKHLRELMSVVKSGQRGVLVFLVQHTGIKTVSAAHHIDSKYADLLNEAIDAGVEVLAYATSLSPEGFRVESRLEFVRQTSPKK</sequence>
<evidence type="ECO:0000256" key="1">
    <source>
        <dbReference type="HAMAP-Rule" id="MF_00095"/>
    </source>
</evidence>
<evidence type="ECO:0000259" key="3">
    <source>
        <dbReference type="Pfam" id="PF17746"/>
    </source>
</evidence>
<dbReference type="HAMAP" id="MF_00095">
    <property type="entry name" value="SfsA"/>
    <property type="match status" value="1"/>
</dbReference>
<dbReference type="NCBIfam" id="TIGR00230">
    <property type="entry name" value="sfsA"/>
    <property type="match status" value="1"/>
</dbReference>
<evidence type="ECO:0000313" key="4">
    <source>
        <dbReference type="EMBL" id="SUI51275.1"/>
    </source>
</evidence>
<dbReference type="PANTHER" id="PTHR30545">
    <property type="entry name" value="SUGAR FERMENTATION STIMULATION PROTEIN A"/>
    <property type="match status" value="1"/>
</dbReference>
<feature type="domain" description="Sugar fermentation stimulation protein C-terminal" evidence="2">
    <location>
        <begin position="84"/>
        <end position="222"/>
    </location>
</feature>
<dbReference type="Gene3D" id="3.40.1350.60">
    <property type="match status" value="1"/>
</dbReference>